<keyword evidence="9" id="KW-0067">ATP-binding</keyword>
<evidence type="ECO:0000256" key="3">
    <source>
        <dbReference type="ARBA" id="ARBA00012438"/>
    </source>
</evidence>
<keyword evidence="10" id="KW-1133">Transmembrane helix</keyword>
<evidence type="ECO:0000313" key="12">
    <source>
        <dbReference type="EMBL" id="GLQ16978.1"/>
    </source>
</evidence>
<feature type="transmembrane region" description="Helical" evidence="10">
    <location>
        <begin position="21"/>
        <end position="41"/>
    </location>
</feature>
<protein>
    <recommendedName>
        <fullName evidence="3">histidine kinase</fullName>
        <ecNumber evidence="3">2.7.13.3</ecNumber>
    </recommendedName>
</protein>
<dbReference type="SUPFAM" id="SSF55874">
    <property type="entry name" value="ATPase domain of HSP90 chaperone/DNA topoisomerase II/histidine kinase"/>
    <property type="match status" value="1"/>
</dbReference>
<sequence length="444" mass="48085">MTAYTARNIGSHHRLRLETLVRLRWLAVVGQSAGVLVVAFVLNYQLPLGACFTLIALSAWLNVILLIRYPANYRLRSHYAAALLAYDCLQLGGLLYLTGGLSNPFAILLLAPISVSATTLPFRWTVGLSALVVLIATILGFFHFPLPWDPNEPVQLPALYSFGIWVGIVCGVSFISAYTNRVAHEARQLADALSATELVLARETHITALDGLAAAAAHELGTPLATIALAGKEALSDLNDPESVKKDLELISEQAARCRAILQKLRNLNAGEDPFSELTLSDLVAEVVEPHKFFGIDISIKKVGDGDEPQIARNAGLIYGLGNFIENAVDFADQKVNIDLSWTKDQISINIQDDGPGFAPEMLVRLGEPYLTTRPKDGVVDRDPTEPGGLGLGVFIAKTLLERSGAQIAFANINATGSACVNIRWPRQVIEIEKSDMVPAGEMR</sequence>
<evidence type="ECO:0000256" key="4">
    <source>
        <dbReference type="ARBA" id="ARBA00022475"/>
    </source>
</evidence>
<evidence type="ECO:0000256" key="10">
    <source>
        <dbReference type="SAM" id="Phobius"/>
    </source>
</evidence>
<dbReference type="Gene3D" id="3.30.565.10">
    <property type="entry name" value="Histidine kinase-like ATPase, C-terminal domain"/>
    <property type="match status" value="1"/>
</dbReference>
<evidence type="ECO:0000259" key="11">
    <source>
        <dbReference type="PROSITE" id="PS50109"/>
    </source>
</evidence>
<keyword evidence="6" id="KW-0808">Transferase</keyword>
<evidence type="ECO:0000256" key="6">
    <source>
        <dbReference type="ARBA" id="ARBA00022679"/>
    </source>
</evidence>
<dbReference type="InterPro" id="IPR036097">
    <property type="entry name" value="HisK_dim/P_sf"/>
</dbReference>
<proteinExistence type="predicted"/>
<keyword evidence="13" id="KW-1185">Reference proteome</keyword>
<dbReference type="PANTHER" id="PTHR44936">
    <property type="entry name" value="SENSOR PROTEIN CREC"/>
    <property type="match status" value="1"/>
</dbReference>
<dbReference type="InterPro" id="IPR004358">
    <property type="entry name" value="Sig_transdc_His_kin-like_C"/>
</dbReference>
<dbReference type="SMART" id="SM00388">
    <property type="entry name" value="HisKA"/>
    <property type="match status" value="1"/>
</dbReference>
<keyword evidence="5" id="KW-0597">Phosphoprotein</keyword>
<dbReference type="PROSITE" id="PS50109">
    <property type="entry name" value="HIS_KIN"/>
    <property type="match status" value="1"/>
</dbReference>
<dbReference type="RefSeq" id="WP_284362795.1">
    <property type="nucleotide sequence ID" value="NZ_BSNI01000002.1"/>
</dbReference>
<dbReference type="Pfam" id="PF00512">
    <property type="entry name" value="HisKA"/>
    <property type="match status" value="1"/>
</dbReference>
<comment type="subcellular location">
    <subcellularLocation>
        <location evidence="2">Cell membrane</location>
        <topology evidence="2">Multi-pass membrane protein</topology>
    </subcellularLocation>
</comment>
<name>A0ABQ5UP40_9HYPH</name>
<dbReference type="NCBIfam" id="NF033792">
    <property type="entry name" value="ActS_PrrB_HisK"/>
    <property type="match status" value="1"/>
</dbReference>
<keyword evidence="10" id="KW-0812">Transmembrane</keyword>
<keyword evidence="10" id="KW-0472">Membrane</keyword>
<dbReference type="InterPro" id="IPR050980">
    <property type="entry name" value="2C_sensor_his_kinase"/>
</dbReference>
<dbReference type="PANTHER" id="PTHR44936:SF10">
    <property type="entry name" value="SENSOR PROTEIN RSTB"/>
    <property type="match status" value="1"/>
</dbReference>
<feature type="transmembrane region" description="Helical" evidence="10">
    <location>
        <begin position="158"/>
        <end position="178"/>
    </location>
</feature>
<dbReference type="Proteomes" id="UP001161405">
    <property type="component" value="Unassembled WGS sequence"/>
</dbReference>
<dbReference type="SUPFAM" id="SSF47384">
    <property type="entry name" value="Homodimeric domain of signal transducing histidine kinase"/>
    <property type="match status" value="1"/>
</dbReference>
<comment type="caution">
    <text evidence="12">The sequence shown here is derived from an EMBL/GenBank/DDBJ whole genome shotgun (WGS) entry which is preliminary data.</text>
</comment>
<feature type="transmembrane region" description="Helical" evidence="10">
    <location>
        <begin position="129"/>
        <end position="146"/>
    </location>
</feature>
<dbReference type="SMART" id="SM00387">
    <property type="entry name" value="HATPase_c"/>
    <property type="match status" value="1"/>
</dbReference>
<keyword evidence="7" id="KW-0547">Nucleotide-binding</keyword>
<dbReference type="InterPro" id="IPR036890">
    <property type="entry name" value="HATPase_C_sf"/>
</dbReference>
<organism evidence="12 13">
    <name type="scientific">Maritalea porphyrae</name>
    <dbReference type="NCBI Taxonomy" id="880732"/>
    <lineage>
        <taxon>Bacteria</taxon>
        <taxon>Pseudomonadati</taxon>
        <taxon>Pseudomonadota</taxon>
        <taxon>Alphaproteobacteria</taxon>
        <taxon>Hyphomicrobiales</taxon>
        <taxon>Devosiaceae</taxon>
        <taxon>Maritalea</taxon>
    </lineage>
</organism>
<reference evidence="12" key="1">
    <citation type="journal article" date="2014" name="Int. J. Syst. Evol. Microbiol.">
        <title>Complete genome of a new Firmicutes species belonging to the dominant human colonic microbiota ('Ruminococcus bicirculans') reveals two chromosomes and a selective capacity to utilize plant glucans.</title>
        <authorList>
            <consortium name="NISC Comparative Sequencing Program"/>
            <person name="Wegmann U."/>
            <person name="Louis P."/>
            <person name="Goesmann A."/>
            <person name="Henrissat B."/>
            <person name="Duncan S.H."/>
            <person name="Flint H.J."/>
        </authorList>
    </citation>
    <scope>NUCLEOTIDE SEQUENCE</scope>
    <source>
        <strain evidence="12">NBRC 107169</strain>
    </source>
</reference>
<evidence type="ECO:0000256" key="2">
    <source>
        <dbReference type="ARBA" id="ARBA00004651"/>
    </source>
</evidence>
<feature type="domain" description="Histidine kinase" evidence="11">
    <location>
        <begin position="215"/>
        <end position="429"/>
    </location>
</feature>
<dbReference type="InterPro" id="IPR003594">
    <property type="entry name" value="HATPase_dom"/>
</dbReference>
<evidence type="ECO:0000256" key="7">
    <source>
        <dbReference type="ARBA" id="ARBA00022741"/>
    </source>
</evidence>
<keyword evidence="8" id="KW-0418">Kinase</keyword>
<evidence type="ECO:0000256" key="8">
    <source>
        <dbReference type="ARBA" id="ARBA00022777"/>
    </source>
</evidence>
<dbReference type="Pfam" id="PF25323">
    <property type="entry name" value="6TM_PilS"/>
    <property type="match status" value="1"/>
</dbReference>
<accession>A0ABQ5UP40</accession>
<dbReference type="CDD" id="cd00082">
    <property type="entry name" value="HisKA"/>
    <property type="match status" value="1"/>
</dbReference>
<dbReference type="InterPro" id="IPR003661">
    <property type="entry name" value="HisK_dim/P_dom"/>
</dbReference>
<dbReference type="InterPro" id="IPR005467">
    <property type="entry name" value="His_kinase_dom"/>
</dbReference>
<dbReference type="EC" id="2.7.13.3" evidence="3"/>
<evidence type="ECO:0000256" key="5">
    <source>
        <dbReference type="ARBA" id="ARBA00022553"/>
    </source>
</evidence>
<gene>
    <name evidence="12" type="ORF">GCM10007879_12270</name>
</gene>
<reference evidence="12" key="2">
    <citation type="submission" date="2023-01" db="EMBL/GenBank/DDBJ databases">
        <title>Draft genome sequence of Maritalea porphyrae strain NBRC 107169.</title>
        <authorList>
            <person name="Sun Q."/>
            <person name="Mori K."/>
        </authorList>
    </citation>
    <scope>NUCLEOTIDE SEQUENCE</scope>
    <source>
        <strain evidence="12">NBRC 107169</strain>
    </source>
</reference>
<dbReference type="Pfam" id="PF02518">
    <property type="entry name" value="HATPase_c"/>
    <property type="match status" value="1"/>
</dbReference>
<evidence type="ECO:0000256" key="9">
    <source>
        <dbReference type="ARBA" id="ARBA00022840"/>
    </source>
</evidence>
<evidence type="ECO:0000256" key="1">
    <source>
        <dbReference type="ARBA" id="ARBA00000085"/>
    </source>
</evidence>
<dbReference type="PRINTS" id="PR00344">
    <property type="entry name" value="BCTRLSENSOR"/>
</dbReference>
<comment type="catalytic activity">
    <reaction evidence="1">
        <text>ATP + protein L-histidine = ADP + protein N-phospho-L-histidine.</text>
        <dbReference type="EC" id="2.7.13.3"/>
    </reaction>
</comment>
<dbReference type="InterPro" id="IPR047770">
    <property type="entry name" value="RegB"/>
</dbReference>
<dbReference type="Gene3D" id="1.10.287.130">
    <property type="match status" value="1"/>
</dbReference>
<keyword evidence="4" id="KW-1003">Cell membrane</keyword>
<dbReference type="EMBL" id="BSNI01000002">
    <property type="protein sequence ID" value="GLQ16978.1"/>
    <property type="molecule type" value="Genomic_DNA"/>
</dbReference>
<feature type="transmembrane region" description="Helical" evidence="10">
    <location>
        <begin position="47"/>
        <end position="67"/>
    </location>
</feature>
<evidence type="ECO:0000313" key="13">
    <source>
        <dbReference type="Proteomes" id="UP001161405"/>
    </source>
</evidence>